<dbReference type="InterPro" id="IPR006224">
    <property type="entry name" value="PsdUridine_synth_RluA-like_CS"/>
</dbReference>
<dbReference type="Proteomes" id="UP000298616">
    <property type="component" value="Chromosome"/>
</dbReference>
<dbReference type="PROSITE" id="PS01129">
    <property type="entry name" value="PSI_RLU"/>
    <property type="match status" value="1"/>
</dbReference>
<dbReference type="GO" id="GO:0003723">
    <property type="term" value="F:RNA binding"/>
    <property type="evidence" value="ECO:0007669"/>
    <property type="project" value="InterPro"/>
</dbReference>
<dbReference type="GO" id="GO:0009982">
    <property type="term" value="F:pseudouridine synthase activity"/>
    <property type="evidence" value="ECO:0007669"/>
    <property type="project" value="InterPro"/>
</dbReference>
<keyword evidence="2" id="KW-0413">Isomerase</keyword>
<dbReference type="CDD" id="cd02869">
    <property type="entry name" value="PseudoU_synth_RluA_like"/>
    <property type="match status" value="1"/>
</dbReference>
<proteinExistence type="inferred from homology"/>
<dbReference type="KEGG" id="fpf:DCC35_05960"/>
<dbReference type="PANTHER" id="PTHR21600">
    <property type="entry name" value="MITOCHONDRIAL RNA PSEUDOURIDINE SYNTHASE"/>
    <property type="match status" value="1"/>
</dbReference>
<dbReference type="Gene3D" id="3.30.2350.10">
    <property type="entry name" value="Pseudouridine synthase"/>
    <property type="match status" value="1"/>
</dbReference>
<comment type="similarity">
    <text evidence="1">Belongs to the pseudouridine synthase RluA family.</text>
</comment>
<dbReference type="AlphaFoldDB" id="A0A4D7JNJ9"/>
<evidence type="ECO:0000313" key="4">
    <source>
        <dbReference type="EMBL" id="QCK14322.1"/>
    </source>
</evidence>
<dbReference type="InterPro" id="IPR020103">
    <property type="entry name" value="PsdUridine_synth_cat_dom_sf"/>
</dbReference>
<dbReference type="GO" id="GO:0006396">
    <property type="term" value="P:RNA processing"/>
    <property type="evidence" value="ECO:0007669"/>
    <property type="project" value="UniProtKB-ARBA"/>
</dbReference>
<evidence type="ECO:0000256" key="1">
    <source>
        <dbReference type="ARBA" id="ARBA00010876"/>
    </source>
</evidence>
<dbReference type="InterPro" id="IPR050188">
    <property type="entry name" value="RluA_PseudoU_synthase"/>
</dbReference>
<dbReference type="GO" id="GO:0140098">
    <property type="term" value="F:catalytic activity, acting on RNA"/>
    <property type="evidence" value="ECO:0007669"/>
    <property type="project" value="UniProtKB-ARBA"/>
</dbReference>
<dbReference type="RefSeq" id="WP_137089911.1">
    <property type="nucleotide sequence ID" value="NZ_CP028923.1"/>
</dbReference>
<dbReference type="EMBL" id="CP028923">
    <property type="protein sequence ID" value="QCK14322.1"/>
    <property type="molecule type" value="Genomic_DNA"/>
</dbReference>
<protein>
    <submittedName>
        <fullName evidence="4">RNA pseudouridine synthase</fullName>
    </submittedName>
</protein>
<dbReference type="OrthoDB" id="9807829at2"/>
<feature type="domain" description="Pseudouridine synthase RsuA/RluA-like" evidence="3">
    <location>
        <begin position="16"/>
        <end position="172"/>
    </location>
</feature>
<keyword evidence="5" id="KW-1185">Reference proteome</keyword>
<evidence type="ECO:0000313" key="5">
    <source>
        <dbReference type="Proteomes" id="UP000298616"/>
    </source>
</evidence>
<evidence type="ECO:0000256" key="2">
    <source>
        <dbReference type="ARBA" id="ARBA00023235"/>
    </source>
</evidence>
<dbReference type="PANTHER" id="PTHR21600:SF83">
    <property type="entry name" value="PSEUDOURIDYLATE SYNTHASE RPUSD4, MITOCHONDRIAL"/>
    <property type="match status" value="1"/>
</dbReference>
<dbReference type="Pfam" id="PF00849">
    <property type="entry name" value="PseudoU_synth_2"/>
    <property type="match status" value="1"/>
</dbReference>
<gene>
    <name evidence="4" type="ORF">DCC35_05960</name>
</gene>
<dbReference type="GO" id="GO:0001522">
    <property type="term" value="P:pseudouridine synthesis"/>
    <property type="evidence" value="ECO:0007669"/>
    <property type="project" value="InterPro"/>
</dbReference>
<evidence type="ECO:0000259" key="3">
    <source>
        <dbReference type="Pfam" id="PF00849"/>
    </source>
</evidence>
<name>A0A4D7JNJ9_9BACT</name>
<dbReference type="SUPFAM" id="SSF55120">
    <property type="entry name" value="Pseudouridine synthase"/>
    <property type="match status" value="1"/>
</dbReference>
<sequence>MARKGKHIEIIYEDNHLIAVNKPSGVLVHSDRTEDPTLEEAVKDFIKVEYNKPGAVYLGVIHRLDRPVSGLVLMAKTSKGLSRMNEVFKERKVDKTYLAIVNKLPENQEGTLEHYLLKDTAKNKTHAHIKPKKGAKKAVLSYKFVGRIADKYLLEVKPETGRPHQIRVQLSSMGCPIQGDVKYGSTIKNPGTDIALHGFKLSFQHPVKKEHVEIRAEVPGNDLWKSLKPLTETL</sequence>
<organism evidence="4 5">
    <name type="scientific">Mangrovivirga cuniculi</name>
    <dbReference type="NCBI Taxonomy" id="2715131"/>
    <lineage>
        <taxon>Bacteria</taxon>
        <taxon>Pseudomonadati</taxon>
        <taxon>Bacteroidota</taxon>
        <taxon>Cytophagia</taxon>
        <taxon>Cytophagales</taxon>
        <taxon>Mangrovivirgaceae</taxon>
        <taxon>Mangrovivirga</taxon>
    </lineage>
</organism>
<dbReference type="InterPro" id="IPR006145">
    <property type="entry name" value="PsdUridine_synth_RsuA/RluA"/>
</dbReference>
<reference evidence="4 5" key="1">
    <citation type="submission" date="2018-04" db="EMBL/GenBank/DDBJ databases">
        <title>Complete genome uncultured novel isolate.</title>
        <authorList>
            <person name="Merlino G."/>
        </authorList>
    </citation>
    <scope>NUCLEOTIDE SEQUENCE [LARGE SCALE GENOMIC DNA]</scope>
    <source>
        <strain evidence="5">R1DC9</strain>
    </source>
</reference>
<accession>A0A4D7JNJ9</accession>